<keyword evidence="2" id="KW-0812">Transmembrane</keyword>
<dbReference type="EMBL" id="LR746496">
    <property type="protein sequence ID" value="CAA7599811.1"/>
    <property type="molecule type" value="Genomic_DNA"/>
</dbReference>
<feature type="coiled-coil region" evidence="1">
    <location>
        <begin position="66"/>
        <end position="93"/>
    </location>
</feature>
<evidence type="ECO:0000256" key="2">
    <source>
        <dbReference type="SAM" id="Phobius"/>
    </source>
</evidence>
<dbReference type="AlphaFoldDB" id="A0A8S0WVR8"/>
<name>A0A8S0WVR8_9FIRM</name>
<keyword evidence="1" id="KW-0175">Coiled coil</keyword>
<evidence type="ECO:0000256" key="1">
    <source>
        <dbReference type="SAM" id="Coils"/>
    </source>
</evidence>
<dbReference type="InterPro" id="IPR027981">
    <property type="entry name" value="DUF4446"/>
</dbReference>
<reference evidence="4" key="1">
    <citation type="submission" date="2014-11" db="EMBL/GenBank/DDBJ databases">
        <authorList>
            <person name="Hornung B.V."/>
        </authorList>
    </citation>
    <scope>NUCLEOTIDE SEQUENCE</scope>
    <source>
        <strain evidence="4">INE</strain>
    </source>
</reference>
<proteinExistence type="predicted"/>
<dbReference type="Pfam" id="PF14584">
    <property type="entry name" value="DUF4446"/>
    <property type="match status" value="1"/>
</dbReference>
<organism evidence="3">
    <name type="scientific">Acididesulfobacillus acetoxydans</name>
    <dbReference type="NCBI Taxonomy" id="1561005"/>
    <lineage>
        <taxon>Bacteria</taxon>
        <taxon>Bacillati</taxon>
        <taxon>Bacillota</taxon>
        <taxon>Clostridia</taxon>
        <taxon>Eubacteriales</taxon>
        <taxon>Peptococcaceae</taxon>
        <taxon>Acididesulfobacillus</taxon>
    </lineage>
</organism>
<accession>A0A8S0WVR8</accession>
<evidence type="ECO:0000313" key="4">
    <source>
        <dbReference type="EMBL" id="CEJ07377.1"/>
    </source>
</evidence>
<dbReference type="KEGG" id="aacx:DEACI_0440"/>
<sequence length="167" mass="18491">MTTLTSVTIPAWWTLAALAIMILIMLITTARLANKLKKFQAAHKVLLTSLSGADLEDFLNEYSTKSEVLETNMKDTRLRLARAEEKLKSAVDKAALVRFNAFPNMGSDLSFSLALLNEEGSGLVLSSINSRDESRVYAKPLVQGESRYPLTEEERDAIAKALRTTAR</sequence>
<evidence type="ECO:0000313" key="5">
    <source>
        <dbReference type="Proteomes" id="UP001071230"/>
    </source>
</evidence>
<dbReference type="EMBL" id="CDGJ01000052">
    <property type="protein sequence ID" value="CEJ07377.1"/>
    <property type="molecule type" value="Genomic_DNA"/>
</dbReference>
<gene>
    <name evidence="3" type="ORF">DEACI_0440</name>
    <name evidence="4" type="ORF">DEACI_1840</name>
</gene>
<dbReference type="Proteomes" id="UP000836597">
    <property type="component" value="Chromosome"/>
</dbReference>
<keyword evidence="2" id="KW-1133">Transmembrane helix</keyword>
<evidence type="ECO:0008006" key="6">
    <source>
        <dbReference type="Google" id="ProtNLM"/>
    </source>
</evidence>
<keyword evidence="2" id="KW-0472">Membrane</keyword>
<protein>
    <recommendedName>
        <fullName evidence="6">DUF4446 family protein</fullName>
    </recommendedName>
</protein>
<feature type="transmembrane region" description="Helical" evidence="2">
    <location>
        <begin position="12"/>
        <end position="33"/>
    </location>
</feature>
<reference evidence="3" key="2">
    <citation type="submission" date="2020-01" db="EMBL/GenBank/DDBJ databases">
        <authorList>
            <person name="Hornung B."/>
        </authorList>
    </citation>
    <scope>NUCLEOTIDE SEQUENCE</scope>
    <source>
        <strain evidence="3">PacBioINE</strain>
    </source>
</reference>
<dbReference type="Proteomes" id="UP001071230">
    <property type="component" value="Unassembled WGS sequence"/>
</dbReference>
<evidence type="ECO:0000313" key="3">
    <source>
        <dbReference type="EMBL" id="CAA7599811.1"/>
    </source>
</evidence>
<keyword evidence="5" id="KW-1185">Reference proteome</keyword>